<dbReference type="AlphaFoldDB" id="A0A9R1TU34"/>
<dbReference type="Gene3D" id="1.20.940.10">
    <property type="entry name" value="Functional domain of the splicing factor Prp18"/>
    <property type="match status" value="1"/>
</dbReference>
<feature type="region of interest" description="Disordered" evidence="1">
    <location>
        <begin position="1"/>
        <end position="42"/>
    </location>
</feature>
<dbReference type="InterPro" id="IPR040243">
    <property type="entry name" value="Steroid_recept_RNA_1"/>
</dbReference>
<sequence>MAEKPDEEVVSTQQRLQSSHDPGWNDPPKWAFTPTPITSGTPTRRLLNKRVAFPLASTPFPENPTALGQSLPPSSFPPPPSQLPNRTTAPHAPLLAPTVAVNALEITPLIGDKEDGLNKTLGNIQSVINSQLDDTRTEEVQKRMEMMKNMWISGKLNDEIQGKVLKISEALRDRDIDTADKLHVSLMIEHNTLCNNWISGIRHLILELRSKATESEGIADINSQPVFLLNPTESK</sequence>
<dbReference type="GO" id="GO:0006357">
    <property type="term" value="P:regulation of transcription by RNA polymerase II"/>
    <property type="evidence" value="ECO:0007669"/>
    <property type="project" value="InterPro"/>
</dbReference>
<feature type="domain" description="SRA1/Sec31" evidence="2">
    <location>
        <begin position="72"/>
        <end position="215"/>
    </location>
</feature>
<evidence type="ECO:0000313" key="4">
    <source>
        <dbReference type="RefSeq" id="XP_011298406.1"/>
    </source>
</evidence>
<evidence type="ECO:0000256" key="1">
    <source>
        <dbReference type="SAM" id="MobiDB-lite"/>
    </source>
</evidence>
<feature type="region of interest" description="Disordered" evidence="1">
    <location>
        <begin position="57"/>
        <end position="90"/>
    </location>
</feature>
<dbReference type="GeneID" id="105263715"/>
<proteinExistence type="predicted"/>
<keyword evidence="3" id="KW-1185">Reference proteome</keyword>
<reference evidence="4" key="1">
    <citation type="submission" date="2025-08" db="UniProtKB">
        <authorList>
            <consortium name="RefSeq"/>
        </authorList>
    </citation>
    <scope>IDENTIFICATION</scope>
    <source>
        <strain evidence="4">USDA-PBARC FA_bdor</strain>
        <tissue evidence="4">Whole organism</tissue>
    </source>
</reference>
<protein>
    <submittedName>
        <fullName evidence="4">Steroid receptor RNA activator 1-like</fullName>
    </submittedName>
</protein>
<gene>
    <name evidence="4" type="primary">LOC105263715</name>
</gene>
<organism evidence="3 4">
    <name type="scientific">Fopius arisanus</name>
    <dbReference type="NCBI Taxonomy" id="64838"/>
    <lineage>
        <taxon>Eukaryota</taxon>
        <taxon>Metazoa</taxon>
        <taxon>Ecdysozoa</taxon>
        <taxon>Arthropoda</taxon>
        <taxon>Hexapoda</taxon>
        <taxon>Insecta</taxon>
        <taxon>Pterygota</taxon>
        <taxon>Neoptera</taxon>
        <taxon>Endopterygota</taxon>
        <taxon>Hymenoptera</taxon>
        <taxon>Apocrita</taxon>
        <taxon>Ichneumonoidea</taxon>
        <taxon>Braconidae</taxon>
        <taxon>Opiinae</taxon>
        <taxon>Fopius</taxon>
    </lineage>
</organism>
<evidence type="ECO:0000313" key="3">
    <source>
        <dbReference type="Proteomes" id="UP000694866"/>
    </source>
</evidence>
<feature type="compositionally biased region" description="Polar residues" evidence="1">
    <location>
        <begin position="10"/>
        <end position="20"/>
    </location>
</feature>
<dbReference type="Proteomes" id="UP000694866">
    <property type="component" value="Unplaced"/>
</dbReference>
<dbReference type="OrthoDB" id="5982138at2759"/>
<dbReference type="GO" id="GO:0005634">
    <property type="term" value="C:nucleus"/>
    <property type="evidence" value="ECO:0007669"/>
    <property type="project" value="TreeGrafter"/>
</dbReference>
<dbReference type="InterPro" id="IPR009917">
    <property type="entry name" value="SRA1/Sec31"/>
</dbReference>
<dbReference type="Pfam" id="PF07304">
    <property type="entry name" value="SRA1"/>
    <property type="match status" value="1"/>
</dbReference>
<dbReference type="GO" id="GO:0003713">
    <property type="term" value="F:transcription coactivator activity"/>
    <property type="evidence" value="ECO:0007669"/>
    <property type="project" value="InterPro"/>
</dbReference>
<dbReference type="RefSeq" id="XP_011298406.1">
    <property type="nucleotide sequence ID" value="XM_011300104.1"/>
</dbReference>
<evidence type="ECO:0000259" key="2">
    <source>
        <dbReference type="Pfam" id="PF07304"/>
    </source>
</evidence>
<accession>A0A9R1TU34</accession>
<name>A0A9R1TU34_9HYME</name>
<dbReference type="PANTHER" id="PTHR18834">
    <property type="entry name" value="STEROID RECEPTOR RNA ACTIVATOR 1"/>
    <property type="match status" value="1"/>
</dbReference>
<dbReference type="PANTHER" id="PTHR18834:SF2">
    <property type="entry name" value="STEROID RECEPTOR RNA ACTIVATOR 1"/>
    <property type="match status" value="1"/>
</dbReference>
<dbReference type="KEGG" id="fas:105263715"/>